<keyword evidence="2" id="KW-0233">DNA recombination</keyword>
<dbReference type="Gene3D" id="1.10.150.130">
    <property type="match status" value="1"/>
</dbReference>
<name>A0A2S0HX80_9FLAO</name>
<dbReference type="SUPFAM" id="SSF56349">
    <property type="entry name" value="DNA breaking-rejoining enzymes"/>
    <property type="match status" value="1"/>
</dbReference>
<dbReference type="GO" id="GO:0015074">
    <property type="term" value="P:DNA integration"/>
    <property type="evidence" value="ECO:0007669"/>
    <property type="project" value="InterPro"/>
</dbReference>
<protein>
    <recommendedName>
        <fullName evidence="3">Phage integrase SAM-like domain-containing protein</fullName>
    </recommendedName>
</protein>
<proteinExistence type="predicted"/>
<organism evidence="4 5">
    <name type="scientific">Pukyongia salina</name>
    <dbReference type="NCBI Taxonomy" id="2094025"/>
    <lineage>
        <taxon>Bacteria</taxon>
        <taxon>Pseudomonadati</taxon>
        <taxon>Bacteroidota</taxon>
        <taxon>Flavobacteriia</taxon>
        <taxon>Flavobacteriales</taxon>
        <taxon>Flavobacteriaceae</taxon>
        <taxon>Pukyongia</taxon>
    </lineage>
</organism>
<keyword evidence="1" id="KW-0238">DNA-binding</keyword>
<accession>A0A2S0HX80</accession>
<dbReference type="Pfam" id="PF13102">
    <property type="entry name" value="Phage_int_SAM_5"/>
    <property type="match status" value="1"/>
</dbReference>
<keyword evidence="5" id="KW-1185">Reference proteome</keyword>
<dbReference type="InterPro" id="IPR010998">
    <property type="entry name" value="Integrase_recombinase_N"/>
</dbReference>
<dbReference type="KEGG" id="aue:C5O00_08600"/>
<dbReference type="InterPro" id="IPR013762">
    <property type="entry name" value="Integrase-like_cat_sf"/>
</dbReference>
<dbReference type="Gene3D" id="1.10.443.10">
    <property type="entry name" value="Intergrase catalytic core"/>
    <property type="match status" value="1"/>
</dbReference>
<sequence length="421" mass="48875">MKITFYLRGKSNPSTIYMRARTEVHDVKVSTPYKVNPNHWESGKVKKHKISRSVDHNTHQKRKENEALDTLNKNLEDLRTNITNAYFKQQPKLNPKWLRNSLNPTPTTFSEYVPVYLRMSNLKPTTEKKIHSTLNRLLAFRDVQLTKVDKSYRRELLEHLQQSGYAHNTQVNTLKVMQTICTHAYDNDIDVHPDSMKLTKKLSFNKPPHVYLNLSDLVALERTEMPTQRLEIARDWLLISCWTGQRVGDLFTFSKKKIITVEGHRFIKIKQSKTSKQVKIPINTTIERILSRYGGEFPPMVADNKSSNEVIYNRLIKKVCKIAGLDEMVEANLRNPKTNRYEVLTVPKWKAVSSHIGRRSLATNYFGKLSTGYIKKITGHKTERQLLDYIGEEDDDDTYIEIARQVKALEHSPLILVSKTN</sequence>
<dbReference type="Proteomes" id="UP000238442">
    <property type="component" value="Chromosome"/>
</dbReference>
<dbReference type="InterPro" id="IPR011010">
    <property type="entry name" value="DNA_brk_join_enz"/>
</dbReference>
<dbReference type="InterPro" id="IPR025269">
    <property type="entry name" value="SAM-like_dom"/>
</dbReference>
<evidence type="ECO:0000256" key="2">
    <source>
        <dbReference type="ARBA" id="ARBA00023172"/>
    </source>
</evidence>
<evidence type="ECO:0000259" key="3">
    <source>
        <dbReference type="Pfam" id="PF13102"/>
    </source>
</evidence>
<feature type="domain" description="Phage integrase SAM-like" evidence="3">
    <location>
        <begin position="121"/>
        <end position="189"/>
    </location>
</feature>
<evidence type="ECO:0000313" key="4">
    <source>
        <dbReference type="EMBL" id="AVI51230.1"/>
    </source>
</evidence>
<gene>
    <name evidence="4" type="ORF">C5O00_08600</name>
</gene>
<reference evidence="4 5" key="1">
    <citation type="submission" date="2018-02" db="EMBL/GenBank/DDBJ databases">
        <title>Genomic analysis of the strain RR4-38 isolated from a seawater recirculating aquaculture system.</title>
        <authorList>
            <person name="Kim Y.-S."/>
            <person name="Jang Y.H."/>
            <person name="Kim K.-H."/>
        </authorList>
    </citation>
    <scope>NUCLEOTIDE SEQUENCE [LARGE SCALE GENOMIC DNA]</scope>
    <source>
        <strain evidence="4 5">RR4-38</strain>
    </source>
</reference>
<dbReference type="GO" id="GO:0003677">
    <property type="term" value="F:DNA binding"/>
    <property type="evidence" value="ECO:0007669"/>
    <property type="project" value="UniProtKB-KW"/>
</dbReference>
<dbReference type="EMBL" id="CP027062">
    <property type="protein sequence ID" value="AVI51230.1"/>
    <property type="molecule type" value="Genomic_DNA"/>
</dbReference>
<dbReference type="AlphaFoldDB" id="A0A2S0HX80"/>
<dbReference type="GO" id="GO:0006310">
    <property type="term" value="P:DNA recombination"/>
    <property type="evidence" value="ECO:0007669"/>
    <property type="project" value="UniProtKB-KW"/>
</dbReference>
<evidence type="ECO:0000256" key="1">
    <source>
        <dbReference type="ARBA" id="ARBA00023125"/>
    </source>
</evidence>
<evidence type="ECO:0000313" key="5">
    <source>
        <dbReference type="Proteomes" id="UP000238442"/>
    </source>
</evidence>